<gene>
    <name evidence="1" type="primary">abbA</name>
    <name evidence="1" type="ORF">FZC75_17890</name>
</gene>
<proteinExistence type="predicted"/>
<name>A0A5D4SYY1_9BACI</name>
<dbReference type="Pfam" id="PF14156">
    <property type="entry name" value="AbbA_antirepres"/>
    <property type="match status" value="1"/>
</dbReference>
<sequence length="56" mass="6453">MVTLTQEEKDLLVTLLISTDVAKELVISEINDIEVGEKELETRTYKKLIQLYDKIS</sequence>
<evidence type="ECO:0000313" key="2">
    <source>
        <dbReference type="Proteomes" id="UP000324517"/>
    </source>
</evidence>
<organism evidence="1 2">
    <name type="scientific">Sutcliffiella horikoshii</name>
    <dbReference type="NCBI Taxonomy" id="79883"/>
    <lineage>
        <taxon>Bacteria</taxon>
        <taxon>Bacillati</taxon>
        <taxon>Bacillota</taxon>
        <taxon>Bacilli</taxon>
        <taxon>Bacillales</taxon>
        <taxon>Bacillaceae</taxon>
        <taxon>Sutcliffiella</taxon>
    </lineage>
</organism>
<dbReference type="AlphaFoldDB" id="A0A5D4SYY1"/>
<protein>
    <submittedName>
        <fullName evidence="1">Antirepressor AbbA</fullName>
    </submittedName>
</protein>
<dbReference type="Proteomes" id="UP000324517">
    <property type="component" value="Unassembled WGS sequence"/>
</dbReference>
<dbReference type="EMBL" id="VTET01000010">
    <property type="protein sequence ID" value="TYS68563.1"/>
    <property type="molecule type" value="Genomic_DNA"/>
</dbReference>
<dbReference type="Gene3D" id="1.10.287.3030">
    <property type="match status" value="1"/>
</dbReference>
<accession>A0A5D4SYY1</accession>
<dbReference type="RefSeq" id="WP_148980268.1">
    <property type="nucleotide sequence ID" value="NZ_JBNILI010000002.1"/>
</dbReference>
<dbReference type="InterPro" id="IPR025446">
    <property type="entry name" value="Antirep_AbbA"/>
</dbReference>
<evidence type="ECO:0000313" key="1">
    <source>
        <dbReference type="EMBL" id="TYS68563.1"/>
    </source>
</evidence>
<comment type="caution">
    <text evidence="1">The sequence shown here is derived from an EMBL/GenBank/DDBJ whole genome shotgun (WGS) entry which is preliminary data.</text>
</comment>
<reference evidence="1 2" key="1">
    <citation type="submission" date="2019-08" db="EMBL/GenBank/DDBJ databases">
        <title>Bacillus genomes from the desert of Cuatro Cienegas, Coahuila.</title>
        <authorList>
            <person name="Olmedo-Alvarez G."/>
        </authorList>
    </citation>
    <scope>NUCLEOTIDE SEQUENCE [LARGE SCALE GENOMIC DNA]</scope>
    <source>
        <strain evidence="1 2">CH98b_3T</strain>
    </source>
</reference>
<dbReference type="OrthoDB" id="2886079at2"/>